<accession>A0A8H4QL22</accession>
<dbReference type="EMBL" id="JAACJL010000046">
    <property type="protein sequence ID" value="KAF4613097.1"/>
    <property type="molecule type" value="Genomic_DNA"/>
</dbReference>
<comment type="caution">
    <text evidence="1">The sequence shown here is derived from an EMBL/GenBank/DDBJ whole genome shotgun (WGS) entry which is preliminary data.</text>
</comment>
<proteinExistence type="predicted"/>
<protein>
    <submittedName>
        <fullName evidence="1">Uncharacterized protein</fullName>
    </submittedName>
</protein>
<keyword evidence="2" id="KW-1185">Reference proteome</keyword>
<evidence type="ECO:0000313" key="1">
    <source>
        <dbReference type="EMBL" id="KAF4613097.1"/>
    </source>
</evidence>
<evidence type="ECO:0000313" key="2">
    <source>
        <dbReference type="Proteomes" id="UP000521872"/>
    </source>
</evidence>
<organism evidence="1 2">
    <name type="scientific">Agrocybe pediades</name>
    <dbReference type="NCBI Taxonomy" id="84607"/>
    <lineage>
        <taxon>Eukaryota</taxon>
        <taxon>Fungi</taxon>
        <taxon>Dikarya</taxon>
        <taxon>Basidiomycota</taxon>
        <taxon>Agaricomycotina</taxon>
        <taxon>Agaricomycetes</taxon>
        <taxon>Agaricomycetidae</taxon>
        <taxon>Agaricales</taxon>
        <taxon>Agaricineae</taxon>
        <taxon>Strophariaceae</taxon>
        <taxon>Agrocybe</taxon>
    </lineage>
</organism>
<dbReference type="Proteomes" id="UP000521872">
    <property type="component" value="Unassembled WGS sequence"/>
</dbReference>
<name>A0A8H4QL22_9AGAR</name>
<reference evidence="1 2" key="1">
    <citation type="submission" date="2019-12" db="EMBL/GenBank/DDBJ databases">
        <authorList>
            <person name="Floudas D."/>
            <person name="Bentzer J."/>
            <person name="Ahren D."/>
            <person name="Johansson T."/>
            <person name="Persson P."/>
            <person name="Tunlid A."/>
        </authorList>
    </citation>
    <scope>NUCLEOTIDE SEQUENCE [LARGE SCALE GENOMIC DNA]</scope>
    <source>
        <strain evidence="1 2">CBS 102.39</strain>
    </source>
</reference>
<sequence length="373" mass="41765">MLPNEEKGLDNRWSCAKQFQDSRNTNLRVVSECFANEDNPWLPNLTSVAFSTAFRTEEVLAALQRMPRLVFLTMDLSQELPRHHRQGPKVVLPNLVMLRAHGDVIPSVSILGCITPSPNLCLSIHTSRLRTGAQETGEYERYENTISPYVLPYFTLNPPSAVAFFLDKDILVLEDLSPLGMHANWVPPRRARVVLSTSFVPSSSLVIQLISSTCLSHISRLELLSGRRQGSVDNLFSETVISALDIFSSSVKTLCTDGDTLKQLLELPLSVTSNLFPCLTALEVNCQSMPPLTEKEDPHHAFVKLRKAAGRPISVLDLGILPTYPGDMSFLEEHAGLLVKWKTGDNRAYKYLCGRGHPERLRFPTYRLRRING</sequence>
<gene>
    <name evidence="1" type="ORF">D9613_010818</name>
</gene>
<dbReference type="AlphaFoldDB" id="A0A8H4QL22"/>